<dbReference type="HOGENOM" id="CLU_1908110_0_0_1"/>
<dbReference type="PANTHER" id="PTHR31082">
    <property type="entry name" value="PHEROMONE-REGULATED MEMBRANE PROTEIN 10"/>
    <property type="match status" value="1"/>
</dbReference>
<comment type="caution">
    <text evidence="1">The sequence shown here is derived from an EMBL/GenBank/DDBJ whole genome shotgun (WGS) entry which is preliminary data.</text>
</comment>
<dbReference type="PANTHER" id="PTHR31082:SF4">
    <property type="entry name" value="PHEROMONE-REGULATED MEMBRANE PROTEIN 10"/>
    <property type="match status" value="1"/>
</dbReference>
<dbReference type="InterPro" id="IPR051361">
    <property type="entry name" value="ThrE/Ser_Exporter"/>
</dbReference>
<evidence type="ECO:0000313" key="1">
    <source>
        <dbReference type="EMBL" id="ELU35921.1"/>
    </source>
</evidence>
<dbReference type="Proteomes" id="UP000011668">
    <property type="component" value="Unassembled WGS sequence"/>
</dbReference>
<sequence>MLTGILFQLPSGLANGGLLSFASTNNSVGANYSYGTGFQVAEQLVSVAVGLTVGLFCSFFPLPLDSLFQNIIVPPGFCFSLLFTYDTLLPDSVPPTLFQPMYPTTNPAREIRIDACFFALCIDRSCYSVSIHS</sequence>
<protein>
    <submittedName>
        <fullName evidence="1">Uncharacterized protein</fullName>
    </submittedName>
</protein>
<proteinExistence type="predicted"/>
<keyword evidence="2" id="KW-1185">Reference proteome</keyword>
<organism evidence="1 2">
    <name type="scientific">Thanatephorus cucumeris (strain AG1-IA)</name>
    <name type="common">Rice sheath blight fungus</name>
    <name type="synonym">Rhizoctonia solani</name>
    <dbReference type="NCBI Taxonomy" id="983506"/>
    <lineage>
        <taxon>Eukaryota</taxon>
        <taxon>Fungi</taxon>
        <taxon>Dikarya</taxon>
        <taxon>Basidiomycota</taxon>
        <taxon>Agaricomycotina</taxon>
        <taxon>Agaricomycetes</taxon>
        <taxon>Cantharellales</taxon>
        <taxon>Ceratobasidiaceae</taxon>
        <taxon>Rhizoctonia</taxon>
        <taxon>Rhizoctonia solani AG-1</taxon>
    </lineage>
</organism>
<gene>
    <name evidence="1" type="ORF">AG1IA_10049</name>
</gene>
<evidence type="ECO:0000313" key="2">
    <source>
        <dbReference type="Proteomes" id="UP000011668"/>
    </source>
</evidence>
<dbReference type="OrthoDB" id="413008at2759"/>
<reference evidence="1 2" key="1">
    <citation type="journal article" date="2013" name="Nat. Commun.">
        <title>The evolution and pathogenic mechanisms of the rice sheath blight pathogen.</title>
        <authorList>
            <person name="Zheng A."/>
            <person name="Lin R."/>
            <person name="Xu L."/>
            <person name="Qin P."/>
            <person name="Tang C."/>
            <person name="Ai P."/>
            <person name="Zhang D."/>
            <person name="Liu Y."/>
            <person name="Sun Z."/>
            <person name="Feng H."/>
            <person name="Wang Y."/>
            <person name="Chen Y."/>
            <person name="Liang X."/>
            <person name="Fu R."/>
            <person name="Li Q."/>
            <person name="Zhang J."/>
            <person name="Yu X."/>
            <person name="Xie Z."/>
            <person name="Ding L."/>
            <person name="Guan P."/>
            <person name="Tang J."/>
            <person name="Liang Y."/>
            <person name="Wang S."/>
            <person name="Deng Q."/>
            <person name="Li S."/>
            <person name="Zhu J."/>
            <person name="Wang L."/>
            <person name="Liu H."/>
            <person name="Li P."/>
        </authorList>
    </citation>
    <scope>NUCLEOTIDE SEQUENCE [LARGE SCALE GENOMIC DNA]</scope>
    <source>
        <strain evidence="2">AG-1 IA</strain>
    </source>
</reference>
<dbReference type="STRING" id="983506.L8WCM5"/>
<dbReference type="AlphaFoldDB" id="L8WCM5"/>
<dbReference type="EMBL" id="AFRT01004852">
    <property type="protein sequence ID" value="ELU35921.1"/>
    <property type="molecule type" value="Genomic_DNA"/>
</dbReference>
<accession>L8WCM5</accession>
<name>L8WCM5_THACA</name>